<gene>
    <name evidence="5" type="ORF">CKO25_12405</name>
</gene>
<evidence type="ECO:0000259" key="4">
    <source>
        <dbReference type="Pfam" id="PF09084"/>
    </source>
</evidence>
<organism evidence="5 6">
    <name type="scientific">Thiocapsa imhoffii</name>
    <dbReference type="NCBI Taxonomy" id="382777"/>
    <lineage>
        <taxon>Bacteria</taxon>
        <taxon>Pseudomonadati</taxon>
        <taxon>Pseudomonadota</taxon>
        <taxon>Gammaproteobacteria</taxon>
        <taxon>Chromatiales</taxon>
        <taxon>Chromatiaceae</taxon>
        <taxon>Thiocapsa</taxon>
    </lineage>
</organism>
<evidence type="ECO:0000256" key="2">
    <source>
        <dbReference type="ARBA" id="ARBA00010742"/>
    </source>
</evidence>
<dbReference type="Proteomes" id="UP001138802">
    <property type="component" value="Unassembled WGS sequence"/>
</dbReference>
<dbReference type="PROSITE" id="PS51257">
    <property type="entry name" value="PROKAR_LIPOPROTEIN"/>
    <property type="match status" value="1"/>
</dbReference>
<keyword evidence="6" id="KW-1185">Reference proteome</keyword>
<evidence type="ECO:0000256" key="1">
    <source>
        <dbReference type="ARBA" id="ARBA00004418"/>
    </source>
</evidence>
<name>A0A9X0WIZ7_9GAMM</name>
<dbReference type="PANTHER" id="PTHR30024">
    <property type="entry name" value="ALIPHATIC SULFONATES-BINDING PROTEIN-RELATED"/>
    <property type="match status" value="1"/>
</dbReference>
<dbReference type="GO" id="GO:0042597">
    <property type="term" value="C:periplasmic space"/>
    <property type="evidence" value="ECO:0007669"/>
    <property type="project" value="UniProtKB-SubCell"/>
</dbReference>
<dbReference type="EMBL" id="NRSD01000012">
    <property type="protein sequence ID" value="MBK1645431.1"/>
    <property type="molecule type" value="Genomic_DNA"/>
</dbReference>
<accession>A0A9X0WIZ7</accession>
<dbReference type="RefSeq" id="WP_200388235.1">
    <property type="nucleotide sequence ID" value="NZ_NRSD01000012.1"/>
</dbReference>
<sequence>MKRRRILIGLGALPLLTGTISCDLQPTLTIASHIWPGYEFLFLARARGWLPERVELRETASATDSLDRLVAGEVMGAGLTLDEVLSARAQGVPLTIVLVFNISAGADMLIAQPDIASLADLRGRRVGVETTAVGALMLSKLMATAGLREHEIEVVHLVVDPRTNPFTDGALADGPLAAVITYHPQATRLLAQGYRRLFDSRSIPEAIYDVLAVRTDLPRPLRTPLRELIAAHFRALAFKHRNPQTAAFSMAERLGVTGQQAAEIFSDLTLPGLDSNRALLGPDGRVHSVAERIGAFMIASGLLDHPDPLLDLTSAAFLPRRDIAP</sequence>
<dbReference type="Gene3D" id="3.40.190.10">
    <property type="entry name" value="Periplasmic binding protein-like II"/>
    <property type="match status" value="2"/>
</dbReference>
<proteinExistence type="inferred from homology"/>
<dbReference type="PANTHER" id="PTHR30024:SF47">
    <property type="entry name" value="TAURINE-BINDING PERIPLASMIC PROTEIN"/>
    <property type="match status" value="1"/>
</dbReference>
<evidence type="ECO:0000256" key="3">
    <source>
        <dbReference type="ARBA" id="ARBA00022729"/>
    </source>
</evidence>
<feature type="domain" description="SsuA/THI5-like" evidence="4">
    <location>
        <begin position="40"/>
        <end position="246"/>
    </location>
</feature>
<protein>
    <recommendedName>
        <fullName evidence="4">SsuA/THI5-like domain-containing protein</fullName>
    </recommendedName>
</protein>
<dbReference type="SUPFAM" id="SSF53850">
    <property type="entry name" value="Periplasmic binding protein-like II"/>
    <property type="match status" value="1"/>
</dbReference>
<dbReference type="AlphaFoldDB" id="A0A9X0WIZ7"/>
<comment type="similarity">
    <text evidence="2">Belongs to the bacterial solute-binding protein SsuA/TauA family.</text>
</comment>
<comment type="subcellular location">
    <subcellularLocation>
        <location evidence="1">Periplasm</location>
    </subcellularLocation>
</comment>
<dbReference type="InterPro" id="IPR015168">
    <property type="entry name" value="SsuA/THI5"/>
</dbReference>
<keyword evidence="3" id="KW-0732">Signal</keyword>
<dbReference type="Pfam" id="PF09084">
    <property type="entry name" value="NMT1"/>
    <property type="match status" value="1"/>
</dbReference>
<reference evidence="5 6" key="1">
    <citation type="journal article" date="2020" name="Microorganisms">
        <title>Osmotic Adaptation and Compatible Solute Biosynthesis of Phototrophic Bacteria as Revealed from Genome Analyses.</title>
        <authorList>
            <person name="Imhoff J.F."/>
            <person name="Rahn T."/>
            <person name="Kunzel S."/>
            <person name="Keller A."/>
            <person name="Neulinger S.C."/>
        </authorList>
    </citation>
    <scope>NUCLEOTIDE SEQUENCE [LARGE SCALE GENOMIC DNA]</scope>
    <source>
        <strain evidence="5 6">DSM 21303</strain>
    </source>
</reference>
<evidence type="ECO:0000313" key="6">
    <source>
        <dbReference type="Proteomes" id="UP001138802"/>
    </source>
</evidence>
<comment type="caution">
    <text evidence="5">The sequence shown here is derived from an EMBL/GenBank/DDBJ whole genome shotgun (WGS) entry which is preliminary data.</text>
</comment>
<evidence type="ECO:0000313" key="5">
    <source>
        <dbReference type="EMBL" id="MBK1645431.1"/>
    </source>
</evidence>